<dbReference type="InterPro" id="IPR050428">
    <property type="entry name" value="TCS_sensor_his_kinase"/>
</dbReference>
<accession>A0A7W3LJU8</accession>
<proteinExistence type="predicted"/>
<evidence type="ECO:0000256" key="10">
    <source>
        <dbReference type="ARBA" id="ARBA00023136"/>
    </source>
</evidence>
<dbReference type="SUPFAM" id="SSF55874">
    <property type="entry name" value="ATPase domain of HSP90 chaperone/DNA topoisomerase II/histidine kinase"/>
    <property type="match status" value="1"/>
</dbReference>
<dbReference type="InterPro" id="IPR036097">
    <property type="entry name" value="HisK_dim/P_sf"/>
</dbReference>
<dbReference type="EC" id="2.7.13.3" evidence="3"/>
<comment type="catalytic activity">
    <reaction evidence="1">
        <text>ATP + protein L-histidine = ADP + protein N-phospho-L-histidine.</text>
        <dbReference type="EC" id="2.7.13.3"/>
    </reaction>
</comment>
<evidence type="ECO:0000256" key="4">
    <source>
        <dbReference type="ARBA" id="ARBA00022553"/>
    </source>
</evidence>
<evidence type="ECO:0000259" key="12">
    <source>
        <dbReference type="PROSITE" id="PS50109"/>
    </source>
</evidence>
<dbReference type="AlphaFoldDB" id="A0A7W3LJU8"/>
<dbReference type="InterPro" id="IPR004358">
    <property type="entry name" value="Sig_transdc_His_kin-like_C"/>
</dbReference>
<dbReference type="PANTHER" id="PTHR45436:SF5">
    <property type="entry name" value="SENSOR HISTIDINE KINASE TRCS"/>
    <property type="match status" value="1"/>
</dbReference>
<keyword evidence="7 14" id="KW-0418">Kinase</keyword>
<dbReference type="SMART" id="SM00388">
    <property type="entry name" value="HisKA"/>
    <property type="match status" value="1"/>
</dbReference>
<dbReference type="RefSeq" id="WP_182841871.1">
    <property type="nucleotide sequence ID" value="NZ_BAAALP010000013.1"/>
</dbReference>
<evidence type="ECO:0000256" key="8">
    <source>
        <dbReference type="ARBA" id="ARBA00022989"/>
    </source>
</evidence>
<feature type="domain" description="HAMP" evidence="13">
    <location>
        <begin position="192"/>
        <end position="245"/>
    </location>
</feature>
<comment type="subcellular location">
    <subcellularLocation>
        <location evidence="2">Cell membrane</location>
    </subcellularLocation>
</comment>
<dbReference type="SUPFAM" id="SSF158472">
    <property type="entry name" value="HAMP domain-like"/>
    <property type="match status" value="1"/>
</dbReference>
<dbReference type="FunFam" id="1.10.287.130:FF:000001">
    <property type="entry name" value="Two-component sensor histidine kinase"/>
    <property type="match status" value="1"/>
</dbReference>
<dbReference type="PROSITE" id="PS50885">
    <property type="entry name" value="HAMP"/>
    <property type="match status" value="1"/>
</dbReference>
<dbReference type="CDD" id="cd06225">
    <property type="entry name" value="HAMP"/>
    <property type="match status" value="1"/>
</dbReference>
<evidence type="ECO:0000259" key="13">
    <source>
        <dbReference type="PROSITE" id="PS50885"/>
    </source>
</evidence>
<evidence type="ECO:0000256" key="3">
    <source>
        <dbReference type="ARBA" id="ARBA00012438"/>
    </source>
</evidence>
<keyword evidence="10 11" id="KW-0472">Membrane</keyword>
<evidence type="ECO:0000256" key="7">
    <source>
        <dbReference type="ARBA" id="ARBA00022777"/>
    </source>
</evidence>
<dbReference type="Pfam" id="PF02518">
    <property type="entry name" value="HATPase_c"/>
    <property type="match status" value="1"/>
</dbReference>
<keyword evidence="8 11" id="KW-1133">Transmembrane helix</keyword>
<evidence type="ECO:0000256" key="11">
    <source>
        <dbReference type="SAM" id="Phobius"/>
    </source>
</evidence>
<sequence length="468" mass="49817">MRAGNAVHRVRPGGPRSSRARVTLVATLVVGALLGAALVATAVALRAATEGHFTETAARVARHVAVSASKGRLPDPLPADDGVLLIQVVSDPGGEVVAATAPLRGKAPISRLRSGDEDNRVDSRVCRDDDVLSGCAIIVGFEVVTETYGDVTVYAAVPEPWLLSSGLLPGALAALGSVLLALVAWGIWRTVGRTLAPVARIEAEMADITASDLARRVPVPDTGDEIERLARTINATLDRLERSVDQQRGFVADASHELRTPITGLRTRLELALDDPEDGDLLETVRYALSDTDRLHRVVEDLLALARLDSGVEPGRVPLDLAELVEGELARREPRVPVRTDLEPGVRVVGNRLQLARALVNLLTNADRHAGAKVGVTVRADRVAGEAVLEVRDDGPGVPDGDRERIFERFTRLDAARSRDAGGSGLGLPIAREIVARHGGLLYVAAGDQPGARFVLRLPLEPDPPQDR</sequence>
<dbReference type="InterPro" id="IPR003660">
    <property type="entry name" value="HAMP_dom"/>
</dbReference>
<protein>
    <recommendedName>
        <fullName evidence="3">histidine kinase</fullName>
        <ecNumber evidence="3">2.7.13.3</ecNumber>
    </recommendedName>
</protein>
<dbReference type="GO" id="GO:0000155">
    <property type="term" value="F:phosphorelay sensor kinase activity"/>
    <property type="evidence" value="ECO:0007669"/>
    <property type="project" value="InterPro"/>
</dbReference>
<name>A0A7W3LJU8_ACTNM</name>
<keyword evidence="6 11" id="KW-0812">Transmembrane</keyword>
<comment type="caution">
    <text evidence="14">The sequence shown here is derived from an EMBL/GenBank/DDBJ whole genome shotgun (WGS) entry which is preliminary data.</text>
</comment>
<dbReference type="Pfam" id="PF00672">
    <property type="entry name" value="HAMP"/>
    <property type="match status" value="1"/>
</dbReference>
<dbReference type="Pfam" id="PF00512">
    <property type="entry name" value="HisKA"/>
    <property type="match status" value="1"/>
</dbReference>
<evidence type="ECO:0000313" key="14">
    <source>
        <dbReference type="EMBL" id="MBA8949445.1"/>
    </source>
</evidence>
<dbReference type="Proteomes" id="UP000572680">
    <property type="component" value="Unassembled WGS sequence"/>
</dbReference>
<dbReference type="Gene3D" id="3.30.565.10">
    <property type="entry name" value="Histidine kinase-like ATPase, C-terminal domain"/>
    <property type="match status" value="1"/>
</dbReference>
<dbReference type="PANTHER" id="PTHR45436">
    <property type="entry name" value="SENSOR HISTIDINE KINASE YKOH"/>
    <property type="match status" value="1"/>
</dbReference>
<keyword evidence="15" id="KW-1185">Reference proteome</keyword>
<evidence type="ECO:0000256" key="5">
    <source>
        <dbReference type="ARBA" id="ARBA00022679"/>
    </source>
</evidence>
<evidence type="ECO:0000313" key="15">
    <source>
        <dbReference type="Proteomes" id="UP000572680"/>
    </source>
</evidence>
<evidence type="ECO:0000256" key="9">
    <source>
        <dbReference type="ARBA" id="ARBA00023012"/>
    </source>
</evidence>
<dbReference type="InterPro" id="IPR036890">
    <property type="entry name" value="HATPase_C_sf"/>
</dbReference>
<dbReference type="InterPro" id="IPR003594">
    <property type="entry name" value="HATPase_dom"/>
</dbReference>
<gene>
    <name evidence="14" type="ORF">HNR61_001043</name>
</gene>
<dbReference type="GO" id="GO:0005886">
    <property type="term" value="C:plasma membrane"/>
    <property type="evidence" value="ECO:0007669"/>
    <property type="project" value="UniProtKB-SubCell"/>
</dbReference>
<dbReference type="CDD" id="cd00082">
    <property type="entry name" value="HisKA"/>
    <property type="match status" value="1"/>
</dbReference>
<keyword evidence="4" id="KW-0597">Phosphoprotein</keyword>
<evidence type="ECO:0000256" key="2">
    <source>
        <dbReference type="ARBA" id="ARBA00004236"/>
    </source>
</evidence>
<dbReference type="InterPro" id="IPR005467">
    <property type="entry name" value="His_kinase_dom"/>
</dbReference>
<dbReference type="EMBL" id="JACJIA010000001">
    <property type="protein sequence ID" value="MBA8949445.1"/>
    <property type="molecule type" value="Genomic_DNA"/>
</dbReference>
<dbReference type="SUPFAM" id="SSF47384">
    <property type="entry name" value="Homodimeric domain of signal transducing histidine kinase"/>
    <property type="match status" value="1"/>
</dbReference>
<reference evidence="14 15" key="1">
    <citation type="submission" date="2020-08" db="EMBL/GenBank/DDBJ databases">
        <title>Genomic Encyclopedia of Type Strains, Phase IV (KMG-IV): sequencing the most valuable type-strain genomes for metagenomic binning, comparative biology and taxonomic classification.</title>
        <authorList>
            <person name="Goeker M."/>
        </authorList>
    </citation>
    <scope>NUCLEOTIDE SEQUENCE [LARGE SCALE GENOMIC DNA]</scope>
    <source>
        <strain evidence="14 15">DSM 44197</strain>
    </source>
</reference>
<feature type="domain" description="Histidine kinase" evidence="12">
    <location>
        <begin position="253"/>
        <end position="462"/>
    </location>
</feature>
<evidence type="ECO:0000256" key="1">
    <source>
        <dbReference type="ARBA" id="ARBA00000085"/>
    </source>
</evidence>
<dbReference type="InterPro" id="IPR003661">
    <property type="entry name" value="HisK_dim/P_dom"/>
</dbReference>
<dbReference type="CDD" id="cd00075">
    <property type="entry name" value="HATPase"/>
    <property type="match status" value="1"/>
</dbReference>
<dbReference type="SMART" id="SM00387">
    <property type="entry name" value="HATPase_c"/>
    <property type="match status" value="1"/>
</dbReference>
<dbReference type="PRINTS" id="PR00344">
    <property type="entry name" value="BCTRLSENSOR"/>
</dbReference>
<dbReference type="Gene3D" id="1.10.287.130">
    <property type="match status" value="1"/>
</dbReference>
<evidence type="ECO:0000256" key="6">
    <source>
        <dbReference type="ARBA" id="ARBA00022692"/>
    </source>
</evidence>
<dbReference type="Gene3D" id="6.10.340.10">
    <property type="match status" value="1"/>
</dbReference>
<keyword evidence="5" id="KW-0808">Transferase</keyword>
<keyword evidence="9" id="KW-0902">Two-component regulatory system</keyword>
<organism evidence="14 15">
    <name type="scientific">Actinomadura namibiensis</name>
    <dbReference type="NCBI Taxonomy" id="182080"/>
    <lineage>
        <taxon>Bacteria</taxon>
        <taxon>Bacillati</taxon>
        <taxon>Actinomycetota</taxon>
        <taxon>Actinomycetes</taxon>
        <taxon>Streptosporangiales</taxon>
        <taxon>Thermomonosporaceae</taxon>
        <taxon>Actinomadura</taxon>
    </lineage>
</organism>
<dbReference type="PROSITE" id="PS50109">
    <property type="entry name" value="HIS_KIN"/>
    <property type="match status" value="1"/>
</dbReference>
<feature type="transmembrane region" description="Helical" evidence="11">
    <location>
        <begin position="21"/>
        <end position="45"/>
    </location>
</feature>
<dbReference type="SMART" id="SM00304">
    <property type="entry name" value="HAMP"/>
    <property type="match status" value="1"/>
</dbReference>